<dbReference type="VEuPathDB" id="TriTrypDB:TRSC58_04638"/>
<evidence type="ECO:0000313" key="2">
    <source>
        <dbReference type="Proteomes" id="UP000283634"/>
    </source>
</evidence>
<gene>
    <name evidence="1" type="ORF">TraAM80_07275</name>
</gene>
<reference evidence="1 2" key="1">
    <citation type="journal article" date="2018" name="BMC Genomics">
        <title>Genomic comparison of Trypanosoma conorhini and Trypanosoma rangeli to Trypanosoma cruzi strains of high and low virulence.</title>
        <authorList>
            <person name="Bradwell K.R."/>
            <person name="Koparde V.N."/>
            <person name="Matveyev A.V."/>
            <person name="Serrano M.G."/>
            <person name="Alves J.M."/>
            <person name="Parikh H."/>
            <person name="Huang B."/>
            <person name="Lee V."/>
            <person name="Espinosa-Alvarez O."/>
            <person name="Ortiz P.A."/>
            <person name="Costa-Martins A.G."/>
            <person name="Teixeira M.M."/>
            <person name="Buck G.A."/>
        </authorList>
    </citation>
    <scope>NUCLEOTIDE SEQUENCE [LARGE SCALE GENOMIC DNA]</scope>
    <source>
        <strain evidence="1 2">AM80</strain>
    </source>
</reference>
<sequence length="544" mass="60595">MDTCATLRRSLPKRVDALAEVNARRKDRLTCTCTASPLTSAYAGSTTRTGKFGASLDDEGGSSPTTDFATQRFHCIIGEVEGAYRQNTEIYSLQSRATHVTMSQTKRQDHSGAPAITESLLSSQILHAPLVVHAVEDISPTLFTAFLSYTDEVVQTTETKFQILEKEEEEPHSVPSGAVDFVKVRLFFSENFSLPHTGEPLRQPKKASVALSWFLQRHHELAATMLSMGFGFLLALKDHQFSWKKAAEVPLTALQLLASYAHTVMCREEVKDFDTLSACQHLLVMAACLLVCWKHADIDASAVVLLRILDETFFHHQRVLNVRDITQMESVVLRACGFCVEEPRWWAVALELLSESHREEEEQQIVNEGQIEEEDVRVGWSHSFNEKDEFQSRYEIRLEKLLLASELILLFIMNVTAGEDEDAAEKDGCTGGSGRRRQLHRLPLSWMESHPLFGVALAVTCGAVELEWVAFHIAPTGILRHKPKNGNNAGGVLELSGGLPSCCAQDVIRNADEAAQRELYNMVAVLKEVLGNCSEIETKNGRRS</sequence>
<proteinExistence type="predicted"/>
<protein>
    <submittedName>
        <fullName evidence="1">Uncharacterized protein</fullName>
    </submittedName>
</protein>
<evidence type="ECO:0000313" key="1">
    <source>
        <dbReference type="EMBL" id="RNF01001.1"/>
    </source>
</evidence>
<dbReference type="AlphaFoldDB" id="A0A422N6D0"/>
<dbReference type="GeneID" id="40331208"/>
<comment type="caution">
    <text evidence="1">The sequence shown here is derived from an EMBL/GenBank/DDBJ whole genome shotgun (WGS) entry which is preliminary data.</text>
</comment>
<keyword evidence="2" id="KW-1185">Reference proteome</keyword>
<dbReference type="OrthoDB" id="248652at2759"/>
<name>A0A422N6D0_TRYRA</name>
<dbReference type="OMA" id="PRWWRVA"/>
<dbReference type="Proteomes" id="UP000283634">
    <property type="component" value="Unassembled WGS sequence"/>
</dbReference>
<organism evidence="1 2">
    <name type="scientific">Trypanosoma rangeli</name>
    <dbReference type="NCBI Taxonomy" id="5698"/>
    <lineage>
        <taxon>Eukaryota</taxon>
        <taxon>Discoba</taxon>
        <taxon>Euglenozoa</taxon>
        <taxon>Kinetoplastea</taxon>
        <taxon>Metakinetoplastina</taxon>
        <taxon>Trypanosomatida</taxon>
        <taxon>Trypanosomatidae</taxon>
        <taxon>Trypanosoma</taxon>
        <taxon>Herpetosoma</taxon>
    </lineage>
</organism>
<accession>A0A422N6D0</accession>
<dbReference type="RefSeq" id="XP_029236077.1">
    <property type="nucleotide sequence ID" value="XM_029384075.1"/>
</dbReference>
<dbReference type="EMBL" id="MKGL01000296">
    <property type="protein sequence ID" value="RNF01001.1"/>
    <property type="molecule type" value="Genomic_DNA"/>
</dbReference>